<dbReference type="AlphaFoldDB" id="A0A443SAU1"/>
<dbReference type="InterPro" id="IPR001192">
    <property type="entry name" value="PI-PLC_fam"/>
</dbReference>
<dbReference type="Pfam" id="PF00168">
    <property type="entry name" value="C2"/>
    <property type="match status" value="1"/>
</dbReference>
<keyword evidence="16" id="KW-1185">Reference proteome</keyword>
<dbReference type="Proteomes" id="UP000288716">
    <property type="component" value="Unassembled WGS sequence"/>
</dbReference>
<dbReference type="SUPFAM" id="SSF50044">
    <property type="entry name" value="SH3-domain"/>
    <property type="match status" value="1"/>
</dbReference>
<dbReference type="SUPFAM" id="SSF55550">
    <property type="entry name" value="SH2 domain"/>
    <property type="match status" value="2"/>
</dbReference>
<dbReference type="PRINTS" id="PR00390">
    <property type="entry name" value="PHPHLIPASEC"/>
</dbReference>
<dbReference type="InterPro" id="IPR000980">
    <property type="entry name" value="SH2"/>
</dbReference>
<dbReference type="SMART" id="SM00149">
    <property type="entry name" value="PLCYc"/>
    <property type="match status" value="1"/>
</dbReference>
<evidence type="ECO:0000256" key="2">
    <source>
        <dbReference type="ARBA" id="ARBA00022443"/>
    </source>
</evidence>
<dbReference type="Gene3D" id="3.20.20.190">
    <property type="entry name" value="Phosphatidylinositol (PI) phosphodiesterase"/>
    <property type="match status" value="1"/>
</dbReference>
<feature type="domain" description="SH2" evidence="11">
    <location>
        <begin position="106"/>
        <end position="195"/>
    </location>
</feature>
<dbReference type="PANTHER" id="PTHR10336">
    <property type="entry name" value="PHOSPHOINOSITIDE-SPECIFIC PHOSPHOLIPASE C FAMILY PROTEIN"/>
    <property type="match status" value="1"/>
</dbReference>
<evidence type="ECO:0000259" key="11">
    <source>
        <dbReference type="PROSITE" id="PS50001"/>
    </source>
</evidence>
<dbReference type="InterPro" id="IPR017946">
    <property type="entry name" value="PLC-like_Pdiesterase_TIM-brl"/>
</dbReference>
<dbReference type="STRING" id="299467.A0A443SAU1"/>
<dbReference type="GO" id="GO:0048468">
    <property type="term" value="P:cell development"/>
    <property type="evidence" value="ECO:0007669"/>
    <property type="project" value="UniProtKB-ARBA"/>
</dbReference>
<evidence type="ECO:0000256" key="3">
    <source>
        <dbReference type="ARBA" id="ARBA00022723"/>
    </source>
</evidence>
<organism evidence="15 16">
    <name type="scientific">Leptotrombidium deliense</name>
    <dbReference type="NCBI Taxonomy" id="299467"/>
    <lineage>
        <taxon>Eukaryota</taxon>
        <taxon>Metazoa</taxon>
        <taxon>Ecdysozoa</taxon>
        <taxon>Arthropoda</taxon>
        <taxon>Chelicerata</taxon>
        <taxon>Arachnida</taxon>
        <taxon>Acari</taxon>
        <taxon>Acariformes</taxon>
        <taxon>Trombidiformes</taxon>
        <taxon>Prostigmata</taxon>
        <taxon>Anystina</taxon>
        <taxon>Parasitengona</taxon>
        <taxon>Trombiculoidea</taxon>
        <taxon>Trombiculidae</taxon>
        <taxon>Leptotrombidium</taxon>
    </lineage>
</organism>
<keyword evidence="8" id="KW-0727">SH2 domain</keyword>
<dbReference type="CDD" id="cd00275">
    <property type="entry name" value="C2_PLC_like"/>
    <property type="match status" value="1"/>
</dbReference>
<feature type="non-terminal residue" evidence="15">
    <location>
        <position position="665"/>
    </location>
</feature>
<dbReference type="SMART" id="SM00252">
    <property type="entry name" value="SH2"/>
    <property type="match status" value="2"/>
</dbReference>
<keyword evidence="6" id="KW-1015">Disulfide bond</keyword>
<dbReference type="PROSITE" id="PS50008">
    <property type="entry name" value="PIPLC_Y_DOMAIN"/>
    <property type="match status" value="1"/>
</dbReference>
<dbReference type="Pfam" id="PF00387">
    <property type="entry name" value="PI-PLC-Y"/>
    <property type="match status" value="1"/>
</dbReference>
<dbReference type="Pfam" id="PF00018">
    <property type="entry name" value="SH3_1"/>
    <property type="match status" value="1"/>
</dbReference>
<evidence type="ECO:0000256" key="1">
    <source>
        <dbReference type="ARBA" id="ARBA00000110"/>
    </source>
</evidence>
<dbReference type="Gene3D" id="3.30.505.10">
    <property type="entry name" value="SH2 domain"/>
    <property type="match status" value="2"/>
</dbReference>
<feature type="non-terminal residue" evidence="15">
    <location>
        <position position="1"/>
    </location>
</feature>
<feature type="domain" description="SH2" evidence="11">
    <location>
        <begin position="1"/>
        <end position="99"/>
    </location>
</feature>
<keyword evidence="7" id="KW-0456">Lyase</keyword>
<dbReference type="PRINTS" id="PR00401">
    <property type="entry name" value="SH2DOMAIN"/>
</dbReference>
<evidence type="ECO:0000259" key="13">
    <source>
        <dbReference type="PROSITE" id="PS50004"/>
    </source>
</evidence>
<dbReference type="InterPro" id="IPR000008">
    <property type="entry name" value="C2_dom"/>
</dbReference>
<feature type="domain" description="SH3" evidence="12">
    <location>
        <begin position="227"/>
        <end position="289"/>
    </location>
</feature>
<dbReference type="VEuPathDB" id="VectorBase:LDEU007408"/>
<keyword evidence="4" id="KW-0106">Calcium</keyword>
<proteinExistence type="predicted"/>
<dbReference type="PROSITE" id="PS50002">
    <property type="entry name" value="SH3"/>
    <property type="match status" value="1"/>
</dbReference>
<keyword evidence="10" id="KW-0443">Lipid metabolism</keyword>
<comment type="caution">
    <text evidence="15">The sequence shown here is derived from an EMBL/GenBank/DDBJ whole genome shotgun (WGS) entry which is preliminary data.</text>
</comment>
<name>A0A443SAU1_9ACAR</name>
<dbReference type="Pfam" id="PF00017">
    <property type="entry name" value="SH2"/>
    <property type="match status" value="2"/>
</dbReference>
<sequence length="665" mass="76727">GIEDAERLINEHRQLGDGTFLIRDSNLCPGKYTLSYLYSDTILHTRIDKDYINGCYVFNGESFDDLIDIVQQHKKIPFKVTMNEALFNVLLGEAVPQPMSHESQDWFHLNIDKNIAEIILLKFNKEGVFLVRPSSTSENHFVISFRFAELVKHFQIKRRGRRYIIDDGEFCSLEEIIEHYKKYPFYNNIKLGVAITRNVVEEFAQVKEVSTEIDSTKFIYTTPSEFTSKITVKAVSDFVGRLHDELTFRKNDIIRNVVKHENNNGFWTGDFGGKNQCLFPSSCVADFNNNNDNIQWHREYGIHTDSVTLTSNTNITLLKFHGKNIIRITNEDFEQQVDVWEKSDEIRKQWIESISDTVQSANKKSRNIEEIQKQRKVAKELSDLIVYCRAVPYNPDKFSSYTQMSSLSENSVENLFIPSKIGTYIKYHRKQFSRIFPKGSRFDSSNYDPIPMWNCGSQMVALNYQTGDKFNQINRSKFMQNGNCGYVLKPQFLTSNESDFGICHETKTLKAPNNNKSMLISIELIAGTHLVNKEKTFVSPVVEIEIIGLNCDNYKFKSKKIDENGLNPVWMESFPEITVECPELAFIRFVVNSEDLFGDASFVAQATYPLNCLRNGFRSVSLRNTFSEEIDMCTLLIKLSMREKQISDINGVSFDCENDFTSTHL</sequence>
<protein>
    <recommendedName>
        <fullName evidence="10">Phosphoinositide phospholipase C</fullName>
        <ecNumber evidence="10">3.1.4.11</ecNumber>
    </recommendedName>
</protein>
<evidence type="ECO:0000313" key="15">
    <source>
        <dbReference type="EMBL" id="RWS24632.1"/>
    </source>
</evidence>
<dbReference type="PROSITE" id="PS50004">
    <property type="entry name" value="C2"/>
    <property type="match status" value="1"/>
</dbReference>
<dbReference type="InterPro" id="IPR036860">
    <property type="entry name" value="SH2_dom_sf"/>
</dbReference>
<evidence type="ECO:0000256" key="7">
    <source>
        <dbReference type="ARBA" id="ARBA00023239"/>
    </source>
</evidence>
<dbReference type="InterPro" id="IPR001711">
    <property type="entry name" value="PLipase_C_Pinositol-sp_Y"/>
</dbReference>
<keyword evidence="10" id="KW-0442">Lipid degradation</keyword>
<dbReference type="EMBL" id="NCKV01004634">
    <property type="protein sequence ID" value="RWS24632.1"/>
    <property type="molecule type" value="Genomic_DNA"/>
</dbReference>
<feature type="domain" description="PI-PLC Y-box" evidence="14">
    <location>
        <begin position="381"/>
        <end position="493"/>
    </location>
</feature>
<dbReference type="Gene3D" id="2.60.40.150">
    <property type="entry name" value="C2 domain"/>
    <property type="match status" value="1"/>
</dbReference>
<dbReference type="GO" id="GO:0048015">
    <property type="term" value="P:phosphatidylinositol-mediated signaling"/>
    <property type="evidence" value="ECO:0007669"/>
    <property type="project" value="TreeGrafter"/>
</dbReference>
<dbReference type="GO" id="GO:0032587">
    <property type="term" value="C:ruffle membrane"/>
    <property type="evidence" value="ECO:0007669"/>
    <property type="project" value="TreeGrafter"/>
</dbReference>
<keyword evidence="5" id="KW-0460">Magnesium</keyword>
<dbReference type="GO" id="GO:0016829">
    <property type="term" value="F:lyase activity"/>
    <property type="evidence" value="ECO:0007669"/>
    <property type="project" value="UniProtKB-KW"/>
</dbReference>
<evidence type="ECO:0000256" key="4">
    <source>
        <dbReference type="ARBA" id="ARBA00022837"/>
    </source>
</evidence>
<dbReference type="GO" id="GO:0051209">
    <property type="term" value="P:release of sequestered calcium ion into cytosol"/>
    <property type="evidence" value="ECO:0007669"/>
    <property type="project" value="TreeGrafter"/>
</dbReference>
<reference evidence="15 16" key="1">
    <citation type="journal article" date="2018" name="Gigascience">
        <title>Genomes of trombidid mites reveal novel predicted allergens and laterally-transferred genes associated with secondary metabolism.</title>
        <authorList>
            <person name="Dong X."/>
            <person name="Chaisiri K."/>
            <person name="Xia D."/>
            <person name="Armstrong S.D."/>
            <person name="Fang Y."/>
            <person name="Donnelly M.J."/>
            <person name="Kadowaki T."/>
            <person name="McGarry J.W."/>
            <person name="Darby A.C."/>
            <person name="Makepeace B.L."/>
        </authorList>
    </citation>
    <scope>NUCLEOTIDE SEQUENCE [LARGE SCALE GENOMIC DNA]</scope>
    <source>
        <strain evidence="15">UoL-UT</strain>
    </source>
</reference>
<comment type="catalytic activity">
    <reaction evidence="10">
        <text>a 1,2-diacyl-sn-glycero-3-phospho-(1D-myo-inositol-4,5-bisphosphate) + H2O = 1D-myo-inositol 1,4,5-trisphosphate + a 1,2-diacyl-sn-glycerol + H(+)</text>
        <dbReference type="Rhea" id="RHEA:33179"/>
        <dbReference type="ChEBI" id="CHEBI:15377"/>
        <dbReference type="ChEBI" id="CHEBI:15378"/>
        <dbReference type="ChEBI" id="CHEBI:17815"/>
        <dbReference type="ChEBI" id="CHEBI:58456"/>
        <dbReference type="ChEBI" id="CHEBI:203600"/>
        <dbReference type="EC" id="3.1.4.11"/>
    </reaction>
</comment>
<evidence type="ECO:0000259" key="12">
    <source>
        <dbReference type="PROSITE" id="PS50002"/>
    </source>
</evidence>
<dbReference type="InterPro" id="IPR036028">
    <property type="entry name" value="SH3-like_dom_sf"/>
</dbReference>
<dbReference type="SUPFAM" id="SSF51695">
    <property type="entry name" value="PLC-like phosphodiesterases"/>
    <property type="match status" value="1"/>
</dbReference>
<comment type="catalytic activity">
    <reaction evidence="1">
        <text>an N-(acyl)-sphingosylphosphoethanolamine = an N-(acyl)-sphingosyl-1,3-cyclic phosphate + ethanolamine</text>
        <dbReference type="Rhea" id="RHEA:60648"/>
        <dbReference type="ChEBI" id="CHEBI:57603"/>
        <dbReference type="ChEBI" id="CHEBI:143891"/>
        <dbReference type="ChEBI" id="CHEBI:143892"/>
    </reaction>
</comment>
<dbReference type="OrthoDB" id="269822at2759"/>
<evidence type="ECO:0000256" key="9">
    <source>
        <dbReference type="PROSITE-ProRule" id="PRU00192"/>
    </source>
</evidence>
<evidence type="ECO:0000256" key="8">
    <source>
        <dbReference type="PROSITE-ProRule" id="PRU00191"/>
    </source>
</evidence>
<dbReference type="SUPFAM" id="SSF49562">
    <property type="entry name" value="C2 domain (Calcium/lipid-binding domain, CaLB)"/>
    <property type="match status" value="1"/>
</dbReference>
<dbReference type="GO" id="GO:0046872">
    <property type="term" value="F:metal ion binding"/>
    <property type="evidence" value="ECO:0007669"/>
    <property type="project" value="UniProtKB-KW"/>
</dbReference>
<dbReference type="GO" id="GO:0004435">
    <property type="term" value="F:phosphatidylinositol-4,5-bisphosphate phospholipase C activity"/>
    <property type="evidence" value="ECO:0007669"/>
    <property type="project" value="UniProtKB-EC"/>
</dbReference>
<evidence type="ECO:0000259" key="14">
    <source>
        <dbReference type="PROSITE" id="PS50008"/>
    </source>
</evidence>
<gene>
    <name evidence="15" type="ORF">B4U80_06143</name>
</gene>
<dbReference type="EC" id="3.1.4.11" evidence="10"/>
<feature type="domain" description="C2" evidence="13">
    <location>
        <begin position="494"/>
        <end position="624"/>
    </location>
</feature>
<dbReference type="InterPro" id="IPR001452">
    <property type="entry name" value="SH3_domain"/>
</dbReference>
<evidence type="ECO:0000256" key="10">
    <source>
        <dbReference type="RuleBase" id="RU361133"/>
    </source>
</evidence>
<dbReference type="PROSITE" id="PS50001">
    <property type="entry name" value="SH2"/>
    <property type="match status" value="2"/>
</dbReference>
<evidence type="ECO:0000256" key="5">
    <source>
        <dbReference type="ARBA" id="ARBA00022842"/>
    </source>
</evidence>
<keyword evidence="2 9" id="KW-0728">SH3 domain</keyword>
<dbReference type="InterPro" id="IPR035892">
    <property type="entry name" value="C2_domain_sf"/>
</dbReference>
<dbReference type="SMART" id="SM00326">
    <property type="entry name" value="SH3"/>
    <property type="match status" value="1"/>
</dbReference>
<evidence type="ECO:0000256" key="6">
    <source>
        <dbReference type="ARBA" id="ARBA00023157"/>
    </source>
</evidence>
<dbReference type="GO" id="GO:0010634">
    <property type="term" value="P:positive regulation of epithelial cell migration"/>
    <property type="evidence" value="ECO:0007669"/>
    <property type="project" value="TreeGrafter"/>
</dbReference>
<keyword evidence="3" id="KW-0479">Metal-binding</keyword>
<dbReference type="GO" id="GO:0046488">
    <property type="term" value="P:phosphatidylinositol metabolic process"/>
    <property type="evidence" value="ECO:0007669"/>
    <property type="project" value="TreeGrafter"/>
</dbReference>
<dbReference type="PANTHER" id="PTHR10336:SF159">
    <property type="entry name" value="1-PHOSPHATIDYLINOSITOL 4,5-BISPHOSPHATE PHOSPHODIESTERASE GAMMA"/>
    <property type="match status" value="1"/>
</dbReference>
<keyword evidence="10" id="KW-0378">Hydrolase</keyword>
<dbReference type="Gene3D" id="2.30.30.40">
    <property type="entry name" value="SH3 Domains"/>
    <property type="match status" value="1"/>
</dbReference>
<dbReference type="GO" id="GO:0016042">
    <property type="term" value="P:lipid catabolic process"/>
    <property type="evidence" value="ECO:0007669"/>
    <property type="project" value="UniProtKB-KW"/>
</dbReference>
<evidence type="ECO:0000313" key="16">
    <source>
        <dbReference type="Proteomes" id="UP000288716"/>
    </source>
</evidence>
<accession>A0A443SAU1</accession>
<dbReference type="SMART" id="SM00239">
    <property type="entry name" value="C2"/>
    <property type="match status" value="1"/>
</dbReference>